<dbReference type="OrthoDB" id="6057486at2"/>
<comment type="caution">
    <text evidence="6">The sequence shown here is derived from an EMBL/GenBank/DDBJ whole genome shotgun (WGS) entry which is preliminary data.</text>
</comment>
<dbReference type="InterPro" id="IPR029016">
    <property type="entry name" value="GAF-like_dom_sf"/>
</dbReference>
<dbReference type="GO" id="GO:0045892">
    <property type="term" value="P:negative regulation of DNA-templated transcription"/>
    <property type="evidence" value="ECO:0007669"/>
    <property type="project" value="TreeGrafter"/>
</dbReference>
<evidence type="ECO:0000256" key="2">
    <source>
        <dbReference type="ARBA" id="ARBA00023125"/>
    </source>
</evidence>
<evidence type="ECO:0000313" key="6">
    <source>
        <dbReference type="EMBL" id="PWV95766.1"/>
    </source>
</evidence>
<evidence type="ECO:0000313" key="7">
    <source>
        <dbReference type="Proteomes" id="UP000246352"/>
    </source>
</evidence>
<organism evidence="6 7">
    <name type="scientific">Hoeflea marina</name>
    <dbReference type="NCBI Taxonomy" id="274592"/>
    <lineage>
        <taxon>Bacteria</taxon>
        <taxon>Pseudomonadati</taxon>
        <taxon>Pseudomonadota</taxon>
        <taxon>Alphaproteobacteria</taxon>
        <taxon>Hyphomicrobiales</taxon>
        <taxon>Rhizobiaceae</taxon>
        <taxon>Hoeflea</taxon>
    </lineage>
</organism>
<feature type="domain" description="HTH iclR-type" evidence="4">
    <location>
        <begin position="8"/>
        <end position="70"/>
    </location>
</feature>
<accession>A0A317PI11</accession>
<evidence type="ECO:0000256" key="1">
    <source>
        <dbReference type="ARBA" id="ARBA00023015"/>
    </source>
</evidence>
<keyword evidence="1" id="KW-0805">Transcription regulation</keyword>
<dbReference type="Pfam" id="PF01614">
    <property type="entry name" value="IclR_C"/>
    <property type="match status" value="1"/>
</dbReference>
<dbReference type="InterPro" id="IPR036388">
    <property type="entry name" value="WH-like_DNA-bd_sf"/>
</dbReference>
<dbReference type="InterPro" id="IPR014757">
    <property type="entry name" value="Tscrpt_reg_IclR_C"/>
</dbReference>
<evidence type="ECO:0000259" key="4">
    <source>
        <dbReference type="PROSITE" id="PS51077"/>
    </source>
</evidence>
<dbReference type="SUPFAM" id="SSF46785">
    <property type="entry name" value="Winged helix' DNA-binding domain"/>
    <property type="match status" value="1"/>
</dbReference>
<dbReference type="EMBL" id="QGTR01000008">
    <property type="protein sequence ID" value="PWV95766.1"/>
    <property type="molecule type" value="Genomic_DNA"/>
</dbReference>
<dbReference type="GO" id="GO:0003700">
    <property type="term" value="F:DNA-binding transcription factor activity"/>
    <property type="evidence" value="ECO:0007669"/>
    <property type="project" value="TreeGrafter"/>
</dbReference>
<evidence type="ECO:0000259" key="5">
    <source>
        <dbReference type="PROSITE" id="PS51078"/>
    </source>
</evidence>
<proteinExistence type="predicted"/>
<dbReference type="Gene3D" id="1.10.10.10">
    <property type="entry name" value="Winged helix-like DNA-binding domain superfamily/Winged helix DNA-binding domain"/>
    <property type="match status" value="1"/>
</dbReference>
<dbReference type="RefSeq" id="WP_110034369.1">
    <property type="nucleotide sequence ID" value="NZ_QGTR01000008.1"/>
</dbReference>
<dbReference type="InterPro" id="IPR011991">
    <property type="entry name" value="ArsR-like_HTH"/>
</dbReference>
<name>A0A317PI11_9HYPH</name>
<dbReference type="SMART" id="SM00346">
    <property type="entry name" value="HTH_ICLR"/>
    <property type="match status" value="1"/>
</dbReference>
<dbReference type="InterPro" id="IPR005471">
    <property type="entry name" value="Tscrpt_reg_IclR_N"/>
</dbReference>
<reference evidence="6 7" key="1">
    <citation type="submission" date="2018-05" db="EMBL/GenBank/DDBJ databases">
        <title>Genomic Encyclopedia of Type Strains, Phase IV (KMG-IV): sequencing the most valuable type-strain genomes for metagenomic binning, comparative biology and taxonomic classification.</title>
        <authorList>
            <person name="Goeker M."/>
        </authorList>
    </citation>
    <scope>NUCLEOTIDE SEQUENCE [LARGE SCALE GENOMIC DNA]</scope>
    <source>
        <strain evidence="6 7">DSM 16791</strain>
    </source>
</reference>
<dbReference type="Gene3D" id="3.30.450.40">
    <property type="match status" value="1"/>
</dbReference>
<feature type="domain" description="IclR-ED" evidence="5">
    <location>
        <begin position="71"/>
        <end position="253"/>
    </location>
</feature>
<dbReference type="SUPFAM" id="SSF55781">
    <property type="entry name" value="GAF domain-like"/>
    <property type="match status" value="1"/>
</dbReference>
<protein>
    <submittedName>
        <fullName evidence="6">IclR family transcriptional regulator</fullName>
    </submittedName>
</protein>
<dbReference type="InterPro" id="IPR050707">
    <property type="entry name" value="HTH_MetabolicPath_Reg"/>
</dbReference>
<dbReference type="Pfam" id="PF09339">
    <property type="entry name" value="HTH_IclR"/>
    <property type="match status" value="1"/>
</dbReference>
<sequence length="258" mass="28274">MTDSKTTNQSTEAAFRIIEEMAPMSESVRVTDLAKRLGMPRTRIYRYLQTLVSLGYVRQDPATERYRLTLKLFHVGQAIADGTQLTSVARPVMMQLRDKTGHTTTLSIPEDGGMRVVDIVRMDSPVQIITKPGALLTFHASAQGKLALAFGKPEFWDGIKDQPLEAFSSLTNTSIDRLRKEIERARLTGWAVAPEETLRGVNAVSAPIFDLQNQFVATITIAGSVQDIKPEPSAAQCAAVTHAARAISADLGCTEYPI</sequence>
<keyword evidence="3" id="KW-0804">Transcription</keyword>
<keyword evidence="7" id="KW-1185">Reference proteome</keyword>
<gene>
    <name evidence="6" type="ORF">DFR52_10830</name>
</gene>
<dbReference type="GO" id="GO:0003677">
    <property type="term" value="F:DNA binding"/>
    <property type="evidence" value="ECO:0007669"/>
    <property type="project" value="UniProtKB-KW"/>
</dbReference>
<dbReference type="AlphaFoldDB" id="A0A317PI11"/>
<dbReference type="PROSITE" id="PS51078">
    <property type="entry name" value="ICLR_ED"/>
    <property type="match status" value="1"/>
</dbReference>
<dbReference type="CDD" id="cd00090">
    <property type="entry name" value="HTH_ARSR"/>
    <property type="match status" value="1"/>
</dbReference>
<dbReference type="PROSITE" id="PS51077">
    <property type="entry name" value="HTH_ICLR"/>
    <property type="match status" value="1"/>
</dbReference>
<dbReference type="PANTHER" id="PTHR30136:SF8">
    <property type="entry name" value="TRANSCRIPTIONAL REGULATORY PROTEIN"/>
    <property type="match status" value="1"/>
</dbReference>
<evidence type="ECO:0000256" key="3">
    <source>
        <dbReference type="ARBA" id="ARBA00023163"/>
    </source>
</evidence>
<keyword evidence="2" id="KW-0238">DNA-binding</keyword>
<dbReference type="FunFam" id="1.10.10.10:FF:000056">
    <property type="entry name" value="IclR family transcriptional regulator"/>
    <property type="match status" value="1"/>
</dbReference>
<dbReference type="InterPro" id="IPR036390">
    <property type="entry name" value="WH_DNA-bd_sf"/>
</dbReference>
<dbReference type="PANTHER" id="PTHR30136">
    <property type="entry name" value="HELIX-TURN-HELIX TRANSCRIPTIONAL REGULATOR, ICLR FAMILY"/>
    <property type="match status" value="1"/>
</dbReference>
<dbReference type="Proteomes" id="UP000246352">
    <property type="component" value="Unassembled WGS sequence"/>
</dbReference>